<accession>X0SL09</accession>
<sequence>MTGTTQSLKSALDSRVRVDQSSRLGSQRQNLGEGLMCPAGSGDIAFDIYGRPSDQNTLRLTDSACSNYTKWPASRRIEVENLERPYLPVCAAGLRGAADYMGKGRDNLPQNLYGEGYQGNFVRHYDTATNMPWSEGPQGPNPPYYQKQIQPFAYSMDSTSHTYKG</sequence>
<gene>
    <name evidence="2" type="ORF">S01H1_11076</name>
</gene>
<evidence type="ECO:0000313" key="2">
    <source>
        <dbReference type="EMBL" id="GAF76542.1"/>
    </source>
</evidence>
<reference evidence="2" key="1">
    <citation type="journal article" date="2014" name="Front. Microbiol.">
        <title>High frequency of phylogenetically diverse reductive dehalogenase-homologous genes in deep subseafloor sedimentary metagenomes.</title>
        <authorList>
            <person name="Kawai M."/>
            <person name="Futagami T."/>
            <person name="Toyoda A."/>
            <person name="Takaki Y."/>
            <person name="Nishi S."/>
            <person name="Hori S."/>
            <person name="Arai W."/>
            <person name="Tsubouchi T."/>
            <person name="Morono Y."/>
            <person name="Uchiyama I."/>
            <person name="Ito T."/>
            <person name="Fujiyama A."/>
            <person name="Inagaki F."/>
            <person name="Takami H."/>
        </authorList>
    </citation>
    <scope>NUCLEOTIDE SEQUENCE</scope>
    <source>
        <strain evidence="2">Expedition CK06-06</strain>
    </source>
</reference>
<dbReference type="AlphaFoldDB" id="X0SL09"/>
<organism evidence="2">
    <name type="scientific">marine sediment metagenome</name>
    <dbReference type="NCBI Taxonomy" id="412755"/>
    <lineage>
        <taxon>unclassified sequences</taxon>
        <taxon>metagenomes</taxon>
        <taxon>ecological metagenomes</taxon>
    </lineage>
</organism>
<comment type="caution">
    <text evidence="2">The sequence shown here is derived from an EMBL/GenBank/DDBJ whole genome shotgun (WGS) entry which is preliminary data.</text>
</comment>
<evidence type="ECO:0000256" key="1">
    <source>
        <dbReference type="SAM" id="MobiDB-lite"/>
    </source>
</evidence>
<feature type="compositionally biased region" description="Polar residues" evidence="1">
    <location>
        <begin position="21"/>
        <end position="30"/>
    </location>
</feature>
<feature type="region of interest" description="Disordered" evidence="1">
    <location>
        <begin position="1"/>
        <end position="33"/>
    </location>
</feature>
<protein>
    <submittedName>
        <fullName evidence="2">Uncharacterized protein</fullName>
    </submittedName>
</protein>
<dbReference type="EMBL" id="BARS01005646">
    <property type="protein sequence ID" value="GAF76542.1"/>
    <property type="molecule type" value="Genomic_DNA"/>
</dbReference>
<name>X0SL09_9ZZZZ</name>
<proteinExistence type="predicted"/>